<dbReference type="Pfam" id="PF05175">
    <property type="entry name" value="MTS"/>
    <property type="match status" value="1"/>
</dbReference>
<protein>
    <recommendedName>
        <fullName evidence="4">Methyltransferase small domain-containing protein</fullName>
    </recommendedName>
</protein>
<organism evidence="5 6">
    <name type="scientific">Carnegiea gigantea</name>
    <dbReference type="NCBI Taxonomy" id="171969"/>
    <lineage>
        <taxon>Eukaryota</taxon>
        <taxon>Viridiplantae</taxon>
        <taxon>Streptophyta</taxon>
        <taxon>Embryophyta</taxon>
        <taxon>Tracheophyta</taxon>
        <taxon>Spermatophyta</taxon>
        <taxon>Magnoliopsida</taxon>
        <taxon>eudicotyledons</taxon>
        <taxon>Gunneridae</taxon>
        <taxon>Pentapetalae</taxon>
        <taxon>Caryophyllales</taxon>
        <taxon>Cactineae</taxon>
        <taxon>Cactaceae</taxon>
        <taxon>Cactoideae</taxon>
        <taxon>Echinocereeae</taxon>
        <taxon>Carnegiea</taxon>
    </lineage>
</organism>
<evidence type="ECO:0000313" key="5">
    <source>
        <dbReference type="EMBL" id="KAJ8443241.1"/>
    </source>
</evidence>
<evidence type="ECO:0000313" key="6">
    <source>
        <dbReference type="Proteomes" id="UP001153076"/>
    </source>
</evidence>
<comment type="caution">
    <text evidence="5">The sequence shown here is derived from an EMBL/GenBank/DDBJ whole genome shotgun (WGS) entry which is preliminary data.</text>
</comment>
<dbReference type="InterPro" id="IPR029063">
    <property type="entry name" value="SAM-dependent_MTases_sf"/>
</dbReference>
<dbReference type="InterPro" id="IPR004556">
    <property type="entry name" value="HemK-like"/>
</dbReference>
<dbReference type="SUPFAM" id="SSF53335">
    <property type="entry name" value="S-adenosyl-L-methionine-dependent methyltransferases"/>
    <property type="match status" value="1"/>
</dbReference>
<dbReference type="NCBIfam" id="TIGR00536">
    <property type="entry name" value="hemK_fam"/>
    <property type="match status" value="1"/>
</dbReference>
<sequence length="392" mass="43001">MMKARCLLRAPYSSSPLVSSTLHRFCKPGNKFASQNHTLAFSSSVSSSSVSPISSSPSPLSSHHKPQVPLFLRPPIYSATLSDLTNFFNWGKTLASSVGSSFEQIDNGPDATLLLRELKWFLDDAVEDSSLILHLGTPQNERFLSMEVRLRAGLDQIYQLWKQRIEERRPLQYIVGCEHWRDLVLSVEEGVLIPRPETEKIVDLVEDVVGKCGVLREGLWVDLGTGSGALAVGIARVLGKSGKLIATDLSPVAVAVARYNVERYGLQGSIEVRQGSWFDPLMDLEGELAGMVSNPPYIPSKDISGLQAEVGKHEPGLALDGGVEGMDHLIYLCMRTSTMLKPGGFFAFETNGEKQCNLLAHYLENAAGSNFRDVSIVSDFAGILRFVTGYRK</sequence>
<dbReference type="GO" id="GO:0008276">
    <property type="term" value="F:protein methyltransferase activity"/>
    <property type="evidence" value="ECO:0007669"/>
    <property type="project" value="InterPro"/>
</dbReference>
<gene>
    <name evidence="5" type="ORF">Cgig2_010136</name>
</gene>
<dbReference type="CDD" id="cd02440">
    <property type="entry name" value="AdoMet_MTases"/>
    <property type="match status" value="1"/>
</dbReference>
<dbReference type="InterPro" id="IPR052663">
    <property type="entry name" value="RF_glutamine_MTase_cyano"/>
</dbReference>
<dbReference type="Gene3D" id="3.40.50.150">
    <property type="entry name" value="Vaccinia Virus protein VP39"/>
    <property type="match status" value="1"/>
</dbReference>
<dbReference type="GO" id="GO:0003676">
    <property type="term" value="F:nucleic acid binding"/>
    <property type="evidence" value="ECO:0007669"/>
    <property type="project" value="InterPro"/>
</dbReference>
<dbReference type="Proteomes" id="UP001153076">
    <property type="component" value="Unassembled WGS sequence"/>
</dbReference>
<keyword evidence="2" id="KW-0808">Transferase</keyword>
<dbReference type="PANTHER" id="PTHR47441">
    <property type="match status" value="1"/>
</dbReference>
<evidence type="ECO:0000256" key="3">
    <source>
        <dbReference type="ARBA" id="ARBA00022691"/>
    </source>
</evidence>
<evidence type="ECO:0000259" key="4">
    <source>
        <dbReference type="Pfam" id="PF05175"/>
    </source>
</evidence>
<evidence type="ECO:0000256" key="2">
    <source>
        <dbReference type="ARBA" id="ARBA00022679"/>
    </source>
</evidence>
<feature type="domain" description="Methyltransferase small" evidence="4">
    <location>
        <begin position="218"/>
        <end position="300"/>
    </location>
</feature>
<dbReference type="AlphaFoldDB" id="A0A9Q1KI35"/>
<reference evidence="5" key="1">
    <citation type="submission" date="2022-04" db="EMBL/GenBank/DDBJ databases">
        <title>Carnegiea gigantea Genome sequencing and assembly v2.</title>
        <authorList>
            <person name="Copetti D."/>
            <person name="Sanderson M.J."/>
            <person name="Burquez A."/>
            <person name="Wojciechowski M.F."/>
        </authorList>
    </citation>
    <scope>NUCLEOTIDE SEQUENCE</scope>
    <source>
        <strain evidence="5">SGP5-SGP5p</strain>
        <tissue evidence="5">Aerial part</tissue>
    </source>
</reference>
<keyword evidence="1" id="KW-0489">Methyltransferase</keyword>
<keyword evidence="3" id="KW-0949">S-adenosyl-L-methionine</keyword>
<dbReference type="PROSITE" id="PS00092">
    <property type="entry name" value="N6_MTASE"/>
    <property type="match status" value="1"/>
</dbReference>
<dbReference type="GO" id="GO:0008757">
    <property type="term" value="F:S-adenosylmethionine-dependent methyltransferase activity"/>
    <property type="evidence" value="ECO:0007669"/>
    <property type="project" value="UniProtKB-ARBA"/>
</dbReference>
<proteinExistence type="predicted"/>
<dbReference type="PANTHER" id="PTHR47441:SF3">
    <property type="entry name" value="RELEASE FACTOR GLUTAMINE METHYLTRANSFERASE"/>
    <property type="match status" value="1"/>
</dbReference>
<name>A0A9Q1KI35_9CARY</name>
<dbReference type="GO" id="GO:0032259">
    <property type="term" value="P:methylation"/>
    <property type="evidence" value="ECO:0007669"/>
    <property type="project" value="UniProtKB-KW"/>
</dbReference>
<keyword evidence="6" id="KW-1185">Reference proteome</keyword>
<evidence type="ECO:0000256" key="1">
    <source>
        <dbReference type="ARBA" id="ARBA00022603"/>
    </source>
</evidence>
<dbReference type="OrthoDB" id="269872at2759"/>
<dbReference type="EMBL" id="JAKOGI010000123">
    <property type="protein sequence ID" value="KAJ8443241.1"/>
    <property type="molecule type" value="Genomic_DNA"/>
</dbReference>
<accession>A0A9Q1KI35</accession>
<dbReference type="InterPro" id="IPR002052">
    <property type="entry name" value="DNA_methylase_N6_adenine_CS"/>
</dbReference>
<dbReference type="InterPro" id="IPR007848">
    <property type="entry name" value="Small_mtfrase_dom"/>
</dbReference>